<proteinExistence type="predicted"/>
<dbReference type="AlphaFoldDB" id="A0A443VK68"/>
<gene>
    <name evidence="1" type="ORF">DN603_18260</name>
</gene>
<organism evidence="1 2">
    <name type="scientific">Raoultella planticola</name>
    <name type="common">Klebsiella planticola</name>
    <dbReference type="NCBI Taxonomy" id="575"/>
    <lineage>
        <taxon>Bacteria</taxon>
        <taxon>Pseudomonadati</taxon>
        <taxon>Pseudomonadota</taxon>
        <taxon>Gammaproteobacteria</taxon>
        <taxon>Enterobacterales</taxon>
        <taxon>Enterobacteriaceae</taxon>
        <taxon>Klebsiella/Raoultella group</taxon>
        <taxon>Raoultella</taxon>
    </lineage>
</organism>
<accession>A0A443VK68</accession>
<evidence type="ECO:0000313" key="1">
    <source>
        <dbReference type="EMBL" id="RWT20861.1"/>
    </source>
</evidence>
<sequence>MYLHDWLSLSAGRLGMRGRRAWLCQIKITIGLICIGGKGFCRVICKKLRSMALLITLSGRSLGSMPKFFNVLKQDFFLYY</sequence>
<name>A0A443VK68_RAOPL</name>
<dbReference type="EMBL" id="QKOX01000019">
    <property type="protein sequence ID" value="RWT20861.1"/>
    <property type="molecule type" value="Genomic_DNA"/>
</dbReference>
<reference evidence="1 2" key="1">
    <citation type="submission" date="2018-06" db="EMBL/GenBank/DDBJ databases">
        <title>Carbapenemase-producing Enterobacteriaceae present in wastewater treatment plant effluent and nearby surface waters in the US.</title>
        <authorList>
            <person name="Mathys D.A."/>
            <person name="Mollenkopf D.F."/>
            <person name="Feicht S.M."/>
            <person name="Adams R.J."/>
            <person name="Albers A.L."/>
            <person name="Stuever D.M."/>
            <person name="Daniels J.B."/>
            <person name="Wittum T.E."/>
        </authorList>
    </citation>
    <scope>NUCLEOTIDE SEQUENCE [LARGE SCALE GENOMIC DNA]</scope>
    <source>
        <strain evidence="1 2">GEO_47_Down_B</strain>
    </source>
</reference>
<comment type="caution">
    <text evidence="1">The sequence shown here is derived from an EMBL/GenBank/DDBJ whole genome shotgun (WGS) entry which is preliminary data.</text>
</comment>
<protein>
    <submittedName>
        <fullName evidence="1">Uncharacterized protein</fullName>
    </submittedName>
</protein>
<dbReference type="Proteomes" id="UP000288843">
    <property type="component" value="Unassembled WGS sequence"/>
</dbReference>
<evidence type="ECO:0000313" key="2">
    <source>
        <dbReference type="Proteomes" id="UP000288843"/>
    </source>
</evidence>